<accession>A0A1H7PFK6</accession>
<dbReference type="EMBL" id="FOAA01000014">
    <property type="protein sequence ID" value="SEL34238.1"/>
    <property type="molecule type" value="Genomic_DNA"/>
</dbReference>
<proteinExistence type="predicted"/>
<dbReference type="AlphaFoldDB" id="A0A1H7PFK6"/>
<sequence length="86" mass="9357">MDVDDTHEVEPSGLLDLHLTCYALLSPRSIRQSHIHSRVGESVGLLAAPHPLGWSSSVGPFLPPLPKRTVLRSPTVFRSTRPVGPI</sequence>
<name>A0A1H7PFK6_9GAMM</name>
<reference evidence="2" key="1">
    <citation type="submission" date="2016-10" db="EMBL/GenBank/DDBJ databases">
        <authorList>
            <person name="Varghese N."/>
            <person name="Submissions S."/>
        </authorList>
    </citation>
    <scope>NUCLEOTIDE SEQUENCE [LARGE SCALE GENOMIC DNA]</scope>
    <source>
        <strain evidence="2">DSM 241</strain>
    </source>
</reference>
<keyword evidence="2" id="KW-1185">Reference proteome</keyword>
<dbReference type="Proteomes" id="UP000199256">
    <property type="component" value="Unassembled WGS sequence"/>
</dbReference>
<protein>
    <submittedName>
        <fullName evidence="1">Uncharacterized protein</fullName>
    </submittedName>
</protein>
<organism evidence="1 2">
    <name type="scientific">Ectothiorhodospira marina</name>
    <dbReference type="NCBI Taxonomy" id="1396821"/>
    <lineage>
        <taxon>Bacteria</taxon>
        <taxon>Pseudomonadati</taxon>
        <taxon>Pseudomonadota</taxon>
        <taxon>Gammaproteobacteria</taxon>
        <taxon>Chromatiales</taxon>
        <taxon>Ectothiorhodospiraceae</taxon>
        <taxon>Ectothiorhodospira</taxon>
    </lineage>
</organism>
<gene>
    <name evidence="1" type="ORF">SAMN05444515_1141</name>
</gene>
<evidence type="ECO:0000313" key="2">
    <source>
        <dbReference type="Proteomes" id="UP000199256"/>
    </source>
</evidence>
<dbReference type="STRING" id="1396821.SAMN05444515_1141"/>
<evidence type="ECO:0000313" key="1">
    <source>
        <dbReference type="EMBL" id="SEL34238.1"/>
    </source>
</evidence>